<dbReference type="RefSeq" id="WP_160498495.1">
    <property type="nucleotide sequence ID" value="NZ_WUBI01000002.1"/>
</dbReference>
<protein>
    <submittedName>
        <fullName evidence="1">Uncharacterized protein</fullName>
    </submittedName>
</protein>
<gene>
    <name evidence="1" type="ORF">GRF59_14780</name>
</gene>
<sequence>MNELMAYVRMIKEVLDRDYGKEVVFYDNGEWYSRDHSRKISLEELKAYLLERTDRDEY</sequence>
<organism evidence="1 2">
    <name type="scientific">Paenibacillus dendrobii</name>
    <dbReference type="NCBI Taxonomy" id="2691084"/>
    <lineage>
        <taxon>Bacteria</taxon>
        <taxon>Bacillati</taxon>
        <taxon>Bacillota</taxon>
        <taxon>Bacilli</taxon>
        <taxon>Bacillales</taxon>
        <taxon>Paenibacillaceae</taxon>
        <taxon>Paenibacillus</taxon>
    </lineage>
</organism>
<keyword evidence="2" id="KW-1185">Reference proteome</keyword>
<evidence type="ECO:0000313" key="2">
    <source>
        <dbReference type="Proteomes" id="UP000460318"/>
    </source>
</evidence>
<accession>A0A7X3LJ14</accession>
<comment type="caution">
    <text evidence="1">The sequence shown here is derived from an EMBL/GenBank/DDBJ whole genome shotgun (WGS) entry which is preliminary data.</text>
</comment>
<dbReference type="EMBL" id="WUBI01000002">
    <property type="protein sequence ID" value="MWV44884.1"/>
    <property type="molecule type" value="Genomic_DNA"/>
</dbReference>
<evidence type="ECO:0000313" key="1">
    <source>
        <dbReference type="EMBL" id="MWV44884.1"/>
    </source>
</evidence>
<proteinExistence type="predicted"/>
<name>A0A7X3LJ14_9BACL</name>
<dbReference type="Proteomes" id="UP000460318">
    <property type="component" value="Unassembled WGS sequence"/>
</dbReference>
<reference evidence="1 2" key="1">
    <citation type="submission" date="2019-12" db="EMBL/GenBank/DDBJ databases">
        <title>Paenibacillus sp. nov., an endophytic bacterium isolated from the stem of Dendrobium.</title>
        <authorList>
            <person name="Zhao R."/>
        </authorList>
    </citation>
    <scope>NUCLEOTIDE SEQUENCE [LARGE SCALE GENOMIC DNA]</scope>
    <source>
        <strain evidence="1 2">HJL G12</strain>
    </source>
</reference>
<dbReference type="AlphaFoldDB" id="A0A7X3LJ14"/>